<evidence type="ECO:0000313" key="4">
    <source>
        <dbReference type="Proteomes" id="UP000226191"/>
    </source>
</evidence>
<keyword evidence="3" id="KW-0614">Plasmid</keyword>
<gene>
    <name evidence="3" type="ORF">B1B09_12750</name>
</gene>
<proteinExistence type="predicted"/>
<evidence type="ECO:0000256" key="2">
    <source>
        <dbReference type="SAM" id="SignalP"/>
    </source>
</evidence>
<protein>
    <recommendedName>
        <fullName evidence="5">Lipoprotein</fullName>
    </recommendedName>
</protein>
<evidence type="ECO:0000256" key="1">
    <source>
        <dbReference type="SAM" id="MobiDB-lite"/>
    </source>
</evidence>
<dbReference type="RefSeq" id="WP_098827392.1">
    <property type="nucleotide sequence ID" value="NZ_CM008362.1"/>
</dbReference>
<feature type="region of interest" description="Disordered" evidence="1">
    <location>
        <begin position="20"/>
        <end position="62"/>
    </location>
</feature>
<geneLocation type="plasmid" evidence="3 4">
    <name>p11_78</name>
</geneLocation>
<comment type="caution">
    <text evidence="3">The sequence shown here is derived from an EMBL/GenBank/DDBJ whole genome shotgun (WGS) entry which is preliminary data.</text>
</comment>
<feature type="signal peptide" evidence="2">
    <location>
        <begin position="1"/>
        <end position="21"/>
    </location>
</feature>
<dbReference type="Proteomes" id="UP000226191">
    <property type="component" value="Plasmid p11_78"/>
</dbReference>
<keyword evidence="2" id="KW-0732">Signal</keyword>
<evidence type="ECO:0000313" key="3">
    <source>
        <dbReference type="EMBL" id="PGF31247.1"/>
    </source>
</evidence>
<accession>A0AA44QEZ1</accession>
<dbReference type="EMBL" id="MVCE01000015">
    <property type="protein sequence ID" value="PGF31247.1"/>
    <property type="molecule type" value="Genomic_DNA"/>
</dbReference>
<dbReference type="PROSITE" id="PS51257">
    <property type="entry name" value="PROKAR_LIPOPROTEIN"/>
    <property type="match status" value="1"/>
</dbReference>
<feature type="chain" id="PRO_5041435611" description="Lipoprotein" evidence="2">
    <location>
        <begin position="22"/>
        <end position="202"/>
    </location>
</feature>
<evidence type="ECO:0008006" key="5">
    <source>
        <dbReference type="Google" id="ProtNLM"/>
    </source>
</evidence>
<dbReference type="AlphaFoldDB" id="A0AA44QEZ1"/>
<name>A0AA44QEZ1_CUTAC</name>
<sequence length="202" mass="21099">MHHRGIAALIAVAALTSCHSAGSTSAPTPTPSTPTTTSASSVSASSSSTPSATPTPSAGAVSAAEAEKVYRTIHKNKFELEKMGGLAPGEPAPLMITNYASGSALKDYMTFMHQVSEQGIHWKSGTSTITAVREKTDDTTHPEAAIALESCEDGSSIRTVDRHGKAGHGRLTHVDSWYTRDKAGTVKMIAFNSVEVPSCDVK</sequence>
<organism evidence="3 4">
    <name type="scientific">Cutibacterium acnes</name>
    <name type="common">Propionibacterium acnes</name>
    <dbReference type="NCBI Taxonomy" id="1747"/>
    <lineage>
        <taxon>Bacteria</taxon>
        <taxon>Bacillati</taxon>
        <taxon>Actinomycetota</taxon>
        <taxon>Actinomycetes</taxon>
        <taxon>Propionibacteriales</taxon>
        <taxon>Propionibacteriaceae</taxon>
        <taxon>Cutibacterium</taxon>
    </lineage>
</organism>
<reference evidence="3 4" key="1">
    <citation type="submission" date="2017-02" db="EMBL/GenBank/DDBJ databases">
        <title>Prevalence of linear plasmids in Cutibacterium acnes isolates obtained from cancerous prostatic tissue.</title>
        <authorList>
            <person name="Davidsson S."/>
            <person name="Bruggemann H."/>
        </authorList>
    </citation>
    <scope>NUCLEOTIDE SEQUENCE [LARGE SCALE GENOMIC DNA]</scope>
    <source>
        <strain evidence="3 4">11-78</strain>
        <plasmid evidence="3 4">p11_78</plasmid>
    </source>
</reference>